<comment type="caution">
    <text evidence="1">The sequence shown here is derived from an EMBL/GenBank/DDBJ whole genome shotgun (WGS) entry which is preliminary data.</text>
</comment>
<dbReference type="GO" id="GO:0004519">
    <property type="term" value="F:endonuclease activity"/>
    <property type="evidence" value="ECO:0007669"/>
    <property type="project" value="UniProtKB-KW"/>
</dbReference>
<keyword evidence="1" id="KW-0378">Hydrolase</keyword>
<organism evidence="1 2">
    <name type="scientific">Rapidithrix thailandica</name>
    <dbReference type="NCBI Taxonomy" id="413964"/>
    <lineage>
        <taxon>Bacteria</taxon>
        <taxon>Pseudomonadati</taxon>
        <taxon>Bacteroidota</taxon>
        <taxon>Cytophagia</taxon>
        <taxon>Cytophagales</taxon>
        <taxon>Flammeovirgaceae</taxon>
        <taxon>Rapidithrix</taxon>
    </lineage>
</organism>
<dbReference type="Proteomes" id="UP001403385">
    <property type="component" value="Unassembled WGS sequence"/>
</dbReference>
<keyword evidence="2" id="KW-1185">Reference proteome</keyword>
<sequence>MARILSFASFNLYNLQLPDTPWRDKRYTQAEYAEKIAWTGQMLNVLDADIIAFQELWSKECLVEAFEKAGLQDAYNLFFIKDTWYDIAVAAAVRKPLAVSRTAVHKNFPEGFRLIKREVDHSSSPVEDEDDDIEVVINKFSRSILQLSVQHPDFPEEPGMEVFVTHLKSKLPTRLDRKEGQNQQTNRHSQALGDALSTIRRVSEATALRMILTNTLKGNDIPAVALGDFNDNVTSNALSIVTAQASYRLYDASHVASSNDKGLYSSAIMQNFRSISDSTYTHEHDGMKDTLDHILFSEQFYPYSRKKLWSFKELKVWNDHIGDNAKYTTDHGLIKTIFVR</sequence>
<keyword evidence="1" id="KW-0255">Endonuclease</keyword>
<reference evidence="1 2" key="1">
    <citation type="submission" date="2024-04" db="EMBL/GenBank/DDBJ databases">
        <title>Novel genus in family Flammeovirgaceae.</title>
        <authorList>
            <person name="Nguyen T.H."/>
            <person name="Vuong T.Q."/>
            <person name="Le H."/>
            <person name="Kim S.-G."/>
        </authorList>
    </citation>
    <scope>NUCLEOTIDE SEQUENCE [LARGE SCALE GENOMIC DNA]</scope>
    <source>
        <strain evidence="1 2">JCM 23209</strain>
    </source>
</reference>
<proteinExistence type="predicted"/>
<gene>
    <name evidence="1" type="ORF">AAG747_12860</name>
</gene>
<dbReference type="Gene3D" id="3.60.10.10">
    <property type="entry name" value="Endonuclease/exonuclease/phosphatase"/>
    <property type="match status" value="1"/>
</dbReference>
<dbReference type="SUPFAM" id="SSF56219">
    <property type="entry name" value="DNase I-like"/>
    <property type="match status" value="1"/>
</dbReference>
<dbReference type="EMBL" id="JBDKWZ010000006">
    <property type="protein sequence ID" value="MEN7548804.1"/>
    <property type="molecule type" value="Genomic_DNA"/>
</dbReference>
<evidence type="ECO:0000313" key="2">
    <source>
        <dbReference type="Proteomes" id="UP001403385"/>
    </source>
</evidence>
<name>A0AAW9RVI5_9BACT</name>
<dbReference type="InterPro" id="IPR036691">
    <property type="entry name" value="Endo/exonu/phosph_ase_sf"/>
</dbReference>
<accession>A0AAW9RVI5</accession>
<keyword evidence="1" id="KW-0540">Nuclease</keyword>
<protein>
    <submittedName>
        <fullName evidence="1">Endonuclease/exonuclease/phosphatase family protein</fullName>
    </submittedName>
</protein>
<dbReference type="RefSeq" id="WP_346821580.1">
    <property type="nucleotide sequence ID" value="NZ_JBDKWZ010000006.1"/>
</dbReference>
<evidence type="ECO:0000313" key="1">
    <source>
        <dbReference type="EMBL" id="MEN7548804.1"/>
    </source>
</evidence>
<dbReference type="AlphaFoldDB" id="A0AAW9RVI5"/>